<dbReference type="EMBL" id="JAVHUL010000053">
    <property type="protein sequence ID" value="MDQ7918586.1"/>
    <property type="molecule type" value="Genomic_DNA"/>
</dbReference>
<keyword evidence="2" id="KW-1185">Reference proteome</keyword>
<dbReference type="Proteomes" id="UP001230915">
    <property type="component" value="Unassembled WGS sequence"/>
</dbReference>
<name>A0ABU1A4J2_9FLAO</name>
<dbReference type="NCBIfam" id="NF033487">
    <property type="entry name" value="Lacal_2735_fam"/>
    <property type="match status" value="1"/>
</dbReference>
<comment type="caution">
    <text evidence="1">The sequence shown here is derived from an EMBL/GenBank/DDBJ whole genome shotgun (WGS) entry which is preliminary data.</text>
</comment>
<dbReference type="InterPro" id="IPR045493">
    <property type="entry name" value="DUF6435"/>
</dbReference>
<feature type="non-terminal residue" evidence="1">
    <location>
        <position position="1"/>
    </location>
</feature>
<proteinExistence type="predicted"/>
<protein>
    <submittedName>
        <fullName evidence="1">Lacal_2735 family protein</fullName>
    </submittedName>
</protein>
<sequence length="99" mass="11691">DNSSFLAYSKIRKKCTFNNTCATGTLYRDNHQYLCIKTRKMIDLIKNKTKIERLKEKYCQLMKRAYLIAPRSKSKSDALNKKAKNVLIELKRLDLNHLH</sequence>
<evidence type="ECO:0000313" key="2">
    <source>
        <dbReference type="Proteomes" id="UP001230915"/>
    </source>
</evidence>
<accession>A0ABU1A4J2</accession>
<evidence type="ECO:0000313" key="1">
    <source>
        <dbReference type="EMBL" id="MDQ7918586.1"/>
    </source>
</evidence>
<dbReference type="RefSeq" id="WP_308865584.1">
    <property type="nucleotide sequence ID" value="NZ_JAVHUL010000053.1"/>
</dbReference>
<reference evidence="1 2" key="1">
    <citation type="submission" date="2023-08" db="EMBL/GenBank/DDBJ databases">
        <title>Mesonia sp. MT50, isolated from deep-sea sediment of the Mariana Trench.</title>
        <authorList>
            <person name="Fu H."/>
        </authorList>
    </citation>
    <scope>NUCLEOTIDE SEQUENCE [LARGE SCALE GENOMIC DNA]</scope>
    <source>
        <strain evidence="1 2">MT50</strain>
    </source>
</reference>
<organism evidence="1 2">
    <name type="scientific">Mesonia profundi</name>
    <dbReference type="NCBI Taxonomy" id="3070998"/>
    <lineage>
        <taxon>Bacteria</taxon>
        <taxon>Pseudomonadati</taxon>
        <taxon>Bacteroidota</taxon>
        <taxon>Flavobacteriia</taxon>
        <taxon>Flavobacteriales</taxon>
        <taxon>Flavobacteriaceae</taxon>
        <taxon>Mesonia</taxon>
    </lineage>
</organism>
<gene>
    <name evidence="1" type="ORF">RBU60_13485</name>
</gene>